<feature type="domain" description="CMP/dCMP-type deaminase" evidence="5">
    <location>
        <begin position="203"/>
        <end position="335"/>
    </location>
</feature>
<sequence length="382" mass="41666">MLRKKLKLDEPSPAAGQPCVPIGEFSLSQFANVPKAKLGASNVPAENGAKIQVNQTKPEPTTGTVAVPAMSSAGPLPYWQQVYQIERELSAALRQVALPWDVAACYDPIEYAAEIHCAYLQRFLDGPKPVLFIGMNPGPWGMCQTGVPFGCVPAVRDWMGLLGTVSKPSPELSSRPVEGLACTREEQSGKRWWGLFEELCGTSDRFFRSCFVYNLCPLAFFHQSGRNITPSELKEVPVGCVFVRTDGQTETIIARGCNLVNETKNATRHVEFICIDQALEYARQQDVTPPEAIFSTVTVVVTVEPCIMCAAALIELGVKEIIYGCRNDRFGGCTVLDVPGLLSATVPIRGGVRDAEAMELLKEFYKGENPSAPIPKPRAKKA</sequence>
<keyword evidence="3" id="KW-0238">DNA-binding</keyword>
<dbReference type="SUPFAM" id="SSF53927">
    <property type="entry name" value="Cytidine deaminase-like"/>
    <property type="match status" value="1"/>
</dbReference>
<accession>A0A8W7PTZ2</accession>
<evidence type="ECO:0000313" key="6">
    <source>
        <dbReference type="EnsemblMetazoa" id="ACOM037556-PA.1"/>
    </source>
</evidence>
<keyword evidence="1" id="KW-0227">DNA damage</keyword>
<dbReference type="GO" id="GO:0017065">
    <property type="term" value="F:single-strand selective uracil DNA N-glycosylase activity"/>
    <property type="evidence" value="ECO:0007669"/>
    <property type="project" value="InterPro"/>
</dbReference>
<dbReference type="GO" id="GO:0003677">
    <property type="term" value="F:DNA binding"/>
    <property type="evidence" value="ECO:0007669"/>
    <property type="project" value="UniProtKB-KW"/>
</dbReference>
<dbReference type="PROSITE" id="PS51747">
    <property type="entry name" value="CYT_DCMP_DEAMINASES_2"/>
    <property type="match status" value="1"/>
</dbReference>
<organism evidence="6">
    <name type="scientific">Anopheles coluzzii</name>
    <name type="common">African malaria mosquito</name>
    <dbReference type="NCBI Taxonomy" id="1518534"/>
    <lineage>
        <taxon>Eukaryota</taxon>
        <taxon>Metazoa</taxon>
        <taxon>Ecdysozoa</taxon>
        <taxon>Arthropoda</taxon>
        <taxon>Hexapoda</taxon>
        <taxon>Insecta</taxon>
        <taxon>Pterygota</taxon>
        <taxon>Neoptera</taxon>
        <taxon>Endopterygota</taxon>
        <taxon>Diptera</taxon>
        <taxon>Nematocera</taxon>
        <taxon>Culicoidea</taxon>
        <taxon>Culicidae</taxon>
        <taxon>Anophelinae</taxon>
        <taxon>Anopheles</taxon>
    </lineage>
</organism>
<dbReference type="SUPFAM" id="SSF52141">
    <property type="entry name" value="Uracil-DNA glycosylase-like"/>
    <property type="match status" value="1"/>
</dbReference>
<dbReference type="Proteomes" id="UP000075882">
    <property type="component" value="Unassembled WGS sequence"/>
</dbReference>
<keyword evidence="4" id="KW-0234">DNA repair</keyword>
<evidence type="ECO:0000259" key="5">
    <source>
        <dbReference type="PROSITE" id="PS51747"/>
    </source>
</evidence>
<name>A0A8W7PTZ2_ANOCL</name>
<dbReference type="VEuPathDB" id="VectorBase:ACON2_033551"/>
<keyword evidence="2" id="KW-0378">Hydrolase</keyword>
<dbReference type="Gene3D" id="3.40.470.10">
    <property type="entry name" value="Uracil-DNA glycosylase-like domain"/>
    <property type="match status" value="1"/>
</dbReference>
<dbReference type="InterPro" id="IPR002125">
    <property type="entry name" value="CMP_dCMP_dom"/>
</dbReference>
<dbReference type="AlphaFoldDB" id="A0A8W7PTZ2"/>
<evidence type="ECO:0000256" key="4">
    <source>
        <dbReference type="ARBA" id="ARBA00023204"/>
    </source>
</evidence>
<dbReference type="GO" id="GO:0006284">
    <property type="term" value="P:base-excision repair"/>
    <property type="evidence" value="ECO:0007669"/>
    <property type="project" value="InterPro"/>
</dbReference>
<dbReference type="GO" id="GO:0000703">
    <property type="term" value="F:oxidized pyrimidine nucleobase lesion DNA N-glycosylase activity"/>
    <property type="evidence" value="ECO:0007669"/>
    <property type="project" value="TreeGrafter"/>
</dbReference>
<dbReference type="EnsemblMetazoa" id="ACOM037556-RA">
    <property type="protein sequence ID" value="ACOM037556-PA.1"/>
    <property type="gene ID" value="ACOM037556"/>
</dbReference>
<evidence type="ECO:0000256" key="3">
    <source>
        <dbReference type="ARBA" id="ARBA00023125"/>
    </source>
</evidence>
<dbReference type="PANTHER" id="PTHR13235:SF2">
    <property type="entry name" value="SINGLE-STRAND SELECTIVE MONOFUNCTIONAL URACIL DNA GLYCOSYLASE"/>
    <property type="match status" value="1"/>
</dbReference>
<dbReference type="InterPro" id="IPR016193">
    <property type="entry name" value="Cytidine_deaminase-like"/>
</dbReference>
<reference evidence="6" key="1">
    <citation type="submission" date="2022-08" db="UniProtKB">
        <authorList>
            <consortium name="EnsemblMetazoa"/>
        </authorList>
    </citation>
    <scope>IDENTIFICATION</scope>
</reference>
<dbReference type="PANTHER" id="PTHR13235">
    <property type="entry name" value="SINGLE-STRAND SELECTIVE MONOFUNCTIONAL URACIL DNA GLYCOSYLASE"/>
    <property type="match status" value="1"/>
</dbReference>
<dbReference type="InterPro" id="IPR039134">
    <property type="entry name" value="SMUG1"/>
</dbReference>
<protein>
    <recommendedName>
        <fullName evidence="5">CMP/dCMP-type deaminase domain-containing protein</fullName>
    </recommendedName>
</protein>
<dbReference type="CDD" id="cd01285">
    <property type="entry name" value="nucleoside_deaminase"/>
    <property type="match status" value="1"/>
</dbReference>
<dbReference type="InterPro" id="IPR036895">
    <property type="entry name" value="Uracil-DNA_glycosylase-like_sf"/>
</dbReference>
<dbReference type="Pfam" id="PF00383">
    <property type="entry name" value="dCMP_cyt_deam_1"/>
    <property type="match status" value="1"/>
</dbReference>
<proteinExistence type="predicted"/>
<evidence type="ECO:0000256" key="2">
    <source>
        <dbReference type="ARBA" id="ARBA00022801"/>
    </source>
</evidence>
<evidence type="ECO:0000256" key="1">
    <source>
        <dbReference type="ARBA" id="ARBA00022763"/>
    </source>
</evidence>